<evidence type="ECO:0008006" key="3">
    <source>
        <dbReference type="Google" id="ProtNLM"/>
    </source>
</evidence>
<evidence type="ECO:0000313" key="1">
    <source>
        <dbReference type="EMBL" id="KZE83089.1"/>
    </source>
</evidence>
<name>A0A161SBG3_9FLAO</name>
<reference evidence="1 2" key="1">
    <citation type="submission" date="2016-01" db="EMBL/GenBank/DDBJ databases">
        <title>Whole genome sequencing of Myroides marinus L41.</title>
        <authorList>
            <person name="Hong K.W."/>
        </authorList>
    </citation>
    <scope>NUCLEOTIDE SEQUENCE [LARGE SCALE GENOMIC DNA]</scope>
    <source>
        <strain evidence="1 2">L41</strain>
    </source>
</reference>
<dbReference type="EMBL" id="LQNU01000041">
    <property type="protein sequence ID" value="KZE83089.1"/>
    <property type="molecule type" value="Genomic_DNA"/>
</dbReference>
<organism evidence="1 2">
    <name type="scientific">Myroides marinus</name>
    <dbReference type="NCBI Taxonomy" id="703342"/>
    <lineage>
        <taxon>Bacteria</taxon>
        <taxon>Pseudomonadati</taxon>
        <taxon>Bacteroidota</taxon>
        <taxon>Flavobacteriia</taxon>
        <taxon>Flavobacteriales</taxon>
        <taxon>Flavobacteriaceae</taxon>
        <taxon>Myroides</taxon>
    </lineage>
</organism>
<dbReference type="Proteomes" id="UP000076630">
    <property type="component" value="Unassembled WGS sequence"/>
</dbReference>
<accession>A0A161SBG3</accession>
<gene>
    <name evidence="1" type="ORF">AV926_05965</name>
</gene>
<sequence length="252" mass="28656">MRFFIAFLLILNISTIFGQERKIIDGKIVARTKQLEGVYVANINTGESYMTREGGYFRIKAQENDTLMFSGPLFLGYRHKLDDIDFKRDLVLIPLEPNSLYYELDEIIITKITAESLGLVPKGTKIRTPAERKIYTATTGSGLISVDAIVNMISGRTKMLKKALAYERQETRKDKFLNIVSEEKLIKDYSIPKDYVNGFAYYVATDELMSSYLNATVPDSNKVTSYTGELALNFIQLINEKEIEKGKQAKIE</sequence>
<protein>
    <recommendedName>
        <fullName evidence="3">CarboxypepD_reg-like domain-containing protein</fullName>
    </recommendedName>
</protein>
<comment type="caution">
    <text evidence="1">The sequence shown here is derived from an EMBL/GenBank/DDBJ whole genome shotgun (WGS) entry which is preliminary data.</text>
</comment>
<dbReference type="OrthoDB" id="1427655at2"/>
<dbReference type="AlphaFoldDB" id="A0A161SBG3"/>
<proteinExistence type="predicted"/>
<keyword evidence="2" id="KW-1185">Reference proteome</keyword>
<evidence type="ECO:0000313" key="2">
    <source>
        <dbReference type="Proteomes" id="UP000076630"/>
    </source>
</evidence>